<evidence type="ECO:0000313" key="1">
    <source>
        <dbReference type="EMBL" id="KAI0089692.1"/>
    </source>
</evidence>
<name>A0ACB8U5M7_9APHY</name>
<reference evidence="1" key="1">
    <citation type="journal article" date="2021" name="Environ. Microbiol.">
        <title>Gene family expansions and transcriptome signatures uncover fungal adaptations to wood decay.</title>
        <authorList>
            <person name="Hage H."/>
            <person name="Miyauchi S."/>
            <person name="Viragh M."/>
            <person name="Drula E."/>
            <person name="Min B."/>
            <person name="Chaduli D."/>
            <person name="Navarro D."/>
            <person name="Favel A."/>
            <person name="Norest M."/>
            <person name="Lesage-Meessen L."/>
            <person name="Balint B."/>
            <person name="Merenyi Z."/>
            <person name="de Eugenio L."/>
            <person name="Morin E."/>
            <person name="Martinez A.T."/>
            <person name="Baldrian P."/>
            <person name="Stursova M."/>
            <person name="Martinez M.J."/>
            <person name="Novotny C."/>
            <person name="Magnuson J.K."/>
            <person name="Spatafora J.W."/>
            <person name="Maurice S."/>
            <person name="Pangilinan J."/>
            <person name="Andreopoulos W."/>
            <person name="LaButti K."/>
            <person name="Hundley H."/>
            <person name="Na H."/>
            <person name="Kuo A."/>
            <person name="Barry K."/>
            <person name="Lipzen A."/>
            <person name="Henrissat B."/>
            <person name="Riley R."/>
            <person name="Ahrendt S."/>
            <person name="Nagy L.G."/>
            <person name="Grigoriev I.V."/>
            <person name="Martin F."/>
            <person name="Rosso M.N."/>
        </authorList>
    </citation>
    <scope>NUCLEOTIDE SEQUENCE</scope>
    <source>
        <strain evidence="1">CBS 384.51</strain>
    </source>
</reference>
<gene>
    <name evidence="1" type="ORF">BDY19DRAFT_943855</name>
</gene>
<sequence length="127" mass="14399">MDVFSTAESRLLEVLRLRGRFLQAHAGRSRPDEPIKVIRAPTIRARSFVHCRALNSGRLLTNEPNHWQPICTSSTSTFKLFTHLQTHSGHLSTDELVKTVCVPMSPCRLQIMDFVHWRAHESSPLGA</sequence>
<keyword evidence="2" id="KW-1185">Reference proteome</keyword>
<dbReference type="EMBL" id="MU274910">
    <property type="protein sequence ID" value="KAI0089692.1"/>
    <property type="molecule type" value="Genomic_DNA"/>
</dbReference>
<comment type="caution">
    <text evidence="1">The sequence shown here is derived from an EMBL/GenBank/DDBJ whole genome shotgun (WGS) entry which is preliminary data.</text>
</comment>
<evidence type="ECO:0000313" key="2">
    <source>
        <dbReference type="Proteomes" id="UP001055072"/>
    </source>
</evidence>
<proteinExistence type="predicted"/>
<organism evidence="1 2">
    <name type="scientific">Irpex rosettiformis</name>
    <dbReference type="NCBI Taxonomy" id="378272"/>
    <lineage>
        <taxon>Eukaryota</taxon>
        <taxon>Fungi</taxon>
        <taxon>Dikarya</taxon>
        <taxon>Basidiomycota</taxon>
        <taxon>Agaricomycotina</taxon>
        <taxon>Agaricomycetes</taxon>
        <taxon>Polyporales</taxon>
        <taxon>Irpicaceae</taxon>
        <taxon>Irpex</taxon>
    </lineage>
</organism>
<protein>
    <submittedName>
        <fullName evidence="1">Uncharacterized protein</fullName>
    </submittedName>
</protein>
<dbReference type="Proteomes" id="UP001055072">
    <property type="component" value="Unassembled WGS sequence"/>
</dbReference>
<accession>A0ACB8U5M7</accession>